<dbReference type="Proteomes" id="UP000694865">
    <property type="component" value="Unplaced"/>
</dbReference>
<feature type="repeat" description="NHL" evidence="2">
    <location>
        <begin position="868"/>
        <end position="896"/>
    </location>
</feature>
<feature type="repeat" description="NHL" evidence="2">
    <location>
        <begin position="766"/>
        <end position="809"/>
    </location>
</feature>
<evidence type="ECO:0000313" key="4">
    <source>
        <dbReference type="Proteomes" id="UP000694865"/>
    </source>
</evidence>
<dbReference type="PANTHER" id="PTHR24104:SF47">
    <property type="entry name" value="E3 UBIQUITIN-PROTEIN LIGASE NHLRC1"/>
    <property type="match status" value="1"/>
</dbReference>
<dbReference type="Pfam" id="PF01436">
    <property type="entry name" value="NHL"/>
    <property type="match status" value="1"/>
</dbReference>
<reference evidence="5" key="1">
    <citation type="submission" date="2025-08" db="UniProtKB">
        <authorList>
            <consortium name="RefSeq"/>
        </authorList>
    </citation>
    <scope>IDENTIFICATION</scope>
    <source>
        <tissue evidence="5">Testes</tissue>
    </source>
</reference>
<feature type="repeat" description="NHL" evidence="2">
    <location>
        <begin position="625"/>
        <end position="668"/>
    </location>
</feature>
<evidence type="ECO:0000313" key="5">
    <source>
        <dbReference type="RefSeq" id="XP_006813522.1"/>
    </source>
</evidence>
<feature type="repeat" description="NHL" evidence="2">
    <location>
        <begin position="810"/>
        <end position="852"/>
    </location>
</feature>
<evidence type="ECO:0000256" key="3">
    <source>
        <dbReference type="SAM" id="MobiDB-lite"/>
    </source>
</evidence>
<keyword evidence="4" id="KW-1185">Reference proteome</keyword>
<protein>
    <submittedName>
        <fullName evidence="5">FK506-binding protein 5-like</fullName>
    </submittedName>
</protein>
<feature type="region of interest" description="Disordered" evidence="3">
    <location>
        <begin position="512"/>
        <end position="542"/>
    </location>
</feature>
<gene>
    <name evidence="5" type="primary">LOC100368019</name>
</gene>
<dbReference type="SUPFAM" id="SSF101898">
    <property type="entry name" value="NHL repeat"/>
    <property type="match status" value="1"/>
</dbReference>
<dbReference type="InterPro" id="IPR050952">
    <property type="entry name" value="TRIM-NHL_E3_ligases"/>
</dbReference>
<dbReference type="PROSITE" id="PS51125">
    <property type="entry name" value="NHL"/>
    <property type="match status" value="4"/>
</dbReference>
<organism evidence="4 5">
    <name type="scientific">Saccoglossus kowalevskii</name>
    <name type="common">Acorn worm</name>
    <dbReference type="NCBI Taxonomy" id="10224"/>
    <lineage>
        <taxon>Eukaryota</taxon>
        <taxon>Metazoa</taxon>
        <taxon>Hemichordata</taxon>
        <taxon>Enteropneusta</taxon>
        <taxon>Harrimaniidae</taxon>
        <taxon>Saccoglossus</taxon>
    </lineage>
</organism>
<dbReference type="RefSeq" id="XP_006813522.1">
    <property type="nucleotide sequence ID" value="XM_006813459.1"/>
</dbReference>
<dbReference type="InterPro" id="IPR001258">
    <property type="entry name" value="NHL_repeat"/>
</dbReference>
<accession>A0ABM0M0I1</accession>
<keyword evidence="1" id="KW-0677">Repeat</keyword>
<dbReference type="InterPro" id="IPR011042">
    <property type="entry name" value="6-blade_b-propeller_TolB-like"/>
</dbReference>
<proteinExistence type="predicted"/>
<evidence type="ECO:0000256" key="2">
    <source>
        <dbReference type="PROSITE-ProRule" id="PRU00504"/>
    </source>
</evidence>
<evidence type="ECO:0000256" key="1">
    <source>
        <dbReference type="ARBA" id="ARBA00022737"/>
    </source>
</evidence>
<feature type="compositionally biased region" description="Basic and acidic residues" evidence="3">
    <location>
        <begin position="104"/>
        <end position="123"/>
    </location>
</feature>
<feature type="compositionally biased region" description="Basic and acidic residues" evidence="3">
    <location>
        <begin position="86"/>
        <end position="97"/>
    </location>
</feature>
<sequence>MSKVTSRTVVVGSSSTDAGIVAGDEDFTSAFLKNFKFKGSVRIYSFQGDENVDDQPKYRTFSPDEIFIPTTEQKEETVTEVNNQAKNDDQKLQIKKESRFKKKKEIEVDKSKAKEREKEEKSKEKAKRAKLKAEEKNKKREEKKSTQAATSAVIVKKDTKEETQIKENDTVLVNGTQVGLEVRNNEVNITVLGADVDVTLATVTDDKEKNVREEKLENKEIENRHGDEKDIDTSVALPVVTERAKHVEEEEIKKEVQKEVEQRKYTPHNEVKAKEVIIIEKDPVKMENVTNILQIKEGNAVNREKKVVPMPEPEVEIQEEKDGEIDMVAKANLKEEVFVKDDIDITVKIPEVIIEVKENKNDNITSVSKSENVNVTKDVEKVIVVPEIENREVSIENKVVVTESGVSKVTEIEEKSVIVPPTISEEAANKPDVVPEVIIPCPIKHEMEKIELPAEEKPRHIEVQVQINNTGEERRHGGNMYVKKKEMATKQQKNLHSNKETMEVITVVDSSETNGHAKPPVNHQQSQRPHTKSGQHDVRPQQSGVVLTEQMVRQMQQQRVADGSVSSRASSAVAVPRSMIRGRTWSAASVASTQQVLQNVAANGSANGSPVGAKKSKHMGKAELIFEFGRKGTRLGRLRRPHGISVSSASDIVICDAGNHRVQIFGWDCKYKAKWSPDGLGRRLFSRDRFDPGDVAVTPDNKHFIVSDFTTEKLYKVTMGGKLVKEFGESGLKGPWGVAINSKGIIYVSYCMSNCLALYDENGKCIGRIGRHGTGPSEFRYPCYIAINQRDAVVVAEYHGRRVQVLNPEGKFLFQIGSTQHFREISGVAVDSYNNVFVADYKCNRVVMYGNDGVHKMCIGDEEDRIERPEGVSISPEGYIVVSDSGNNNIKIFRYWDVRHLLD</sequence>
<name>A0ABM0M0I1_SACKO</name>
<dbReference type="CDD" id="cd05819">
    <property type="entry name" value="NHL"/>
    <property type="match status" value="1"/>
</dbReference>
<dbReference type="PANTHER" id="PTHR24104">
    <property type="entry name" value="E3 UBIQUITIN-PROTEIN LIGASE NHLRC1-RELATED"/>
    <property type="match status" value="1"/>
</dbReference>
<dbReference type="Gene3D" id="2.120.10.30">
    <property type="entry name" value="TolB, C-terminal domain"/>
    <property type="match status" value="1"/>
</dbReference>
<feature type="compositionally biased region" description="Basic and acidic residues" evidence="3">
    <location>
        <begin position="131"/>
        <end position="145"/>
    </location>
</feature>
<feature type="region of interest" description="Disordered" evidence="3">
    <location>
        <begin position="69"/>
        <end position="150"/>
    </location>
</feature>
<dbReference type="GeneID" id="100368019"/>